<evidence type="ECO:0000313" key="2">
    <source>
        <dbReference type="EMBL" id="MDN5203669.1"/>
    </source>
</evidence>
<keyword evidence="1" id="KW-0175">Coiled coil</keyword>
<comment type="caution">
    <text evidence="2">The sequence shown here is derived from an EMBL/GenBank/DDBJ whole genome shotgun (WGS) entry which is preliminary data.</text>
</comment>
<organism evidence="2 3">
    <name type="scientific">Splendidivirga corallicola</name>
    <dbReference type="NCBI Taxonomy" id="3051826"/>
    <lineage>
        <taxon>Bacteria</taxon>
        <taxon>Pseudomonadati</taxon>
        <taxon>Bacteroidota</taxon>
        <taxon>Cytophagia</taxon>
        <taxon>Cytophagales</taxon>
        <taxon>Splendidivirgaceae</taxon>
        <taxon>Splendidivirga</taxon>
    </lineage>
</organism>
<feature type="coiled-coil region" evidence="1">
    <location>
        <begin position="119"/>
        <end position="146"/>
    </location>
</feature>
<protein>
    <submittedName>
        <fullName evidence="2">Helix-turn-helix domain-containing protein</fullName>
    </submittedName>
</protein>
<proteinExistence type="predicted"/>
<reference evidence="2" key="1">
    <citation type="submission" date="2023-06" db="EMBL/GenBank/DDBJ databases">
        <title>Genomic of Parafulvivirga corallium.</title>
        <authorList>
            <person name="Wang G."/>
        </authorList>
    </citation>
    <scope>NUCLEOTIDE SEQUENCE</scope>
    <source>
        <strain evidence="2">BMA10</strain>
    </source>
</reference>
<dbReference type="Proteomes" id="UP001172082">
    <property type="component" value="Unassembled WGS sequence"/>
</dbReference>
<dbReference type="SUPFAM" id="SSF46785">
    <property type="entry name" value="Winged helix' DNA-binding domain"/>
    <property type="match status" value="1"/>
</dbReference>
<evidence type="ECO:0000313" key="3">
    <source>
        <dbReference type="Proteomes" id="UP001172082"/>
    </source>
</evidence>
<gene>
    <name evidence="2" type="ORF">QQ008_19930</name>
</gene>
<dbReference type="Gene3D" id="1.10.10.10">
    <property type="entry name" value="Winged helix-like DNA-binding domain superfamily/Winged helix DNA-binding domain"/>
    <property type="match status" value="1"/>
</dbReference>
<dbReference type="RefSeq" id="WP_346753692.1">
    <property type="nucleotide sequence ID" value="NZ_JAUJEA010000008.1"/>
</dbReference>
<accession>A0ABT8KU10</accession>
<dbReference type="InterPro" id="IPR036388">
    <property type="entry name" value="WH-like_DNA-bd_sf"/>
</dbReference>
<dbReference type="CDD" id="cd00090">
    <property type="entry name" value="HTH_ARSR"/>
    <property type="match status" value="1"/>
</dbReference>
<dbReference type="EMBL" id="JAUJEA010000008">
    <property type="protein sequence ID" value="MDN5203669.1"/>
    <property type="molecule type" value="Genomic_DNA"/>
</dbReference>
<evidence type="ECO:0000256" key="1">
    <source>
        <dbReference type="SAM" id="Coils"/>
    </source>
</evidence>
<keyword evidence="3" id="KW-1185">Reference proteome</keyword>
<sequence>MQNTSTSALNVVQDGSSASALLNPMRIKILSHLKEPNSASGLSRVMDVPRQKLNYHLRELEKKGFVEFVESKKRGNCVERIVRATAKTYLINFDAFGNMPTDPADIQDKFSSTYLIAVASQSIQEVAKMQNAAQKAKKKLSTFTLQTEICFESPKDLHGFTEELSQAVANLAAKYQCEGKGRSYKFYLGSYPAPKKDKRKTST</sequence>
<dbReference type="Pfam" id="PF12840">
    <property type="entry name" value="HTH_20"/>
    <property type="match status" value="1"/>
</dbReference>
<dbReference type="InterPro" id="IPR036390">
    <property type="entry name" value="WH_DNA-bd_sf"/>
</dbReference>
<dbReference type="InterPro" id="IPR011991">
    <property type="entry name" value="ArsR-like_HTH"/>
</dbReference>
<name>A0ABT8KU10_9BACT</name>